<name>A0A5D4H9X9_9SPHI</name>
<dbReference type="RefSeq" id="WP_148918168.1">
    <property type="nucleotide sequence ID" value="NZ_VTAV01000002.1"/>
</dbReference>
<comment type="caution">
    <text evidence="1">The sequence shown here is derived from an EMBL/GenBank/DDBJ whole genome shotgun (WGS) entry which is preliminary data.</text>
</comment>
<dbReference type="EMBL" id="VTAV01000002">
    <property type="protein sequence ID" value="TYR37427.1"/>
    <property type="molecule type" value="Genomic_DNA"/>
</dbReference>
<gene>
    <name evidence="1" type="ORF">FXV77_05330</name>
</gene>
<evidence type="ECO:0000313" key="2">
    <source>
        <dbReference type="Proteomes" id="UP000322362"/>
    </source>
</evidence>
<accession>A0A5D4H9X9</accession>
<organism evidence="1 2">
    <name type="scientific">Sphingobacterium phlebotomi</name>
    <dbReference type="NCBI Taxonomy" id="2605433"/>
    <lineage>
        <taxon>Bacteria</taxon>
        <taxon>Pseudomonadati</taxon>
        <taxon>Bacteroidota</taxon>
        <taxon>Sphingobacteriia</taxon>
        <taxon>Sphingobacteriales</taxon>
        <taxon>Sphingobacteriaceae</taxon>
        <taxon>Sphingobacterium</taxon>
    </lineage>
</organism>
<sequence>MIDFKTYKVGSNNLNDCVPTTLAELDKHFGGNTSYDEYAKRVNYVKDEGTTMILKEYDGVINNNVLATRFNAEQLTDPTAMHSIKNSGNIITIHAKLGNTMYHADNIRSIKFFQSKVIIQLRIGTYKYTDLVKDNYLKTWSVSGIK</sequence>
<evidence type="ECO:0000313" key="1">
    <source>
        <dbReference type="EMBL" id="TYR37427.1"/>
    </source>
</evidence>
<dbReference type="AlphaFoldDB" id="A0A5D4H9X9"/>
<proteinExistence type="predicted"/>
<protein>
    <submittedName>
        <fullName evidence="1">Uncharacterized protein</fullName>
    </submittedName>
</protein>
<reference evidence="1 2" key="1">
    <citation type="submission" date="2019-08" db="EMBL/GenBank/DDBJ databases">
        <title>Phlebobacter frassis gen. nov. sp. nov., a new member of family Sphingobacteriaceae isolated from sand fly rearing media.</title>
        <authorList>
            <person name="Kakumanu M.L."/>
            <person name="Marayati B.F."/>
            <person name="Wada-Katsumata A."/>
            <person name="Wasserberg G."/>
            <person name="Schal C."/>
            <person name="Apperson C.S."/>
            <person name="Ponnusamy L."/>
        </authorList>
    </citation>
    <scope>NUCLEOTIDE SEQUENCE [LARGE SCALE GENOMIC DNA]</scope>
    <source>
        <strain evidence="1 2">SSI9</strain>
    </source>
</reference>
<keyword evidence="2" id="KW-1185">Reference proteome</keyword>
<dbReference type="Proteomes" id="UP000322362">
    <property type="component" value="Unassembled WGS sequence"/>
</dbReference>